<comment type="caution">
    <text evidence="1">The sequence shown here is derived from an EMBL/GenBank/DDBJ whole genome shotgun (WGS) entry which is preliminary data.</text>
</comment>
<organism evidence="1 2">
    <name type="scientific">Vibrio parahaemolyticus</name>
    <dbReference type="NCBI Taxonomy" id="670"/>
    <lineage>
        <taxon>Bacteria</taxon>
        <taxon>Pseudomonadati</taxon>
        <taxon>Pseudomonadota</taxon>
        <taxon>Gammaproteobacteria</taxon>
        <taxon>Vibrionales</taxon>
        <taxon>Vibrionaceae</taxon>
        <taxon>Vibrio</taxon>
    </lineage>
</organism>
<dbReference type="Proteomes" id="UP000214596">
    <property type="component" value="Unassembled WGS sequence"/>
</dbReference>
<dbReference type="AlphaFoldDB" id="A0A227J5U9"/>
<sequence length="27" mass="2878">MSEVNVPLSFSDAAASRVKALIAEEEN</sequence>
<name>A0A227J5U9_VIBPH</name>
<gene>
    <name evidence="1" type="ORF">CA163_23160</name>
</gene>
<feature type="non-terminal residue" evidence="1">
    <location>
        <position position="27"/>
    </location>
</feature>
<accession>A0A227J5U9</accession>
<dbReference type="EMBL" id="NIXT01002177">
    <property type="protein sequence ID" value="OXE30476.1"/>
    <property type="molecule type" value="Genomic_DNA"/>
</dbReference>
<reference evidence="1 2" key="1">
    <citation type="journal article" date="2017" name="Appl. Environ. Microbiol.">
        <title>Parallel evolution of two clades of a major Atlantic endemic Vibrio parahaemolyticus pathogen lineage by independent acquisition of related pathogenicity islands.</title>
        <authorList>
            <person name="Xu F."/>
            <person name="Gonzalez-Escalona N."/>
            <person name="Drees K.P."/>
            <person name="Sebra R.P."/>
            <person name="Cooper V.S."/>
            <person name="Jones S.H."/>
            <person name="Whistler C.A."/>
        </authorList>
    </citation>
    <scope>NUCLEOTIDE SEQUENCE [LARGE SCALE GENOMIC DNA]</scope>
    <source>
        <strain evidence="1 2">MAVP-3</strain>
    </source>
</reference>
<evidence type="ECO:0000313" key="1">
    <source>
        <dbReference type="EMBL" id="OXE30476.1"/>
    </source>
</evidence>
<protein>
    <submittedName>
        <fullName evidence="1">Iron-sulfur cluster insertion protein ErpA</fullName>
    </submittedName>
</protein>
<proteinExistence type="predicted"/>
<evidence type="ECO:0000313" key="2">
    <source>
        <dbReference type="Proteomes" id="UP000214596"/>
    </source>
</evidence>